<keyword evidence="2" id="KW-0472">Membrane</keyword>
<feature type="compositionally biased region" description="Low complexity" evidence="1">
    <location>
        <begin position="188"/>
        <end position="204"/>
    </location>
</feature>
<organism evidence="4 5">
    <name type="scientific">Sphingomonas corticis</name>
    <dbReference type="NCBI Taxonomy" id="2722791"/>
    <lineage>
        <taxon>Bacteria</taxon>
        <taxon>Pseudomonadati</taxon>
        <taxon>Pseudomonadota</taxon>
        <taxon>Alphaproteobacteria</taxon>
        <taxon>Sphingomonadales</taxon>
        <taxon>Sphingomonadaceae</taxon>
        <taxon>Sphingomonas</taxon>
    </lineage>
</organism>
<feature type="region of interest" description="Disordered" evidence="1">
    <location>
        <begin position="169"/>
        <end position="217"/>
    </location>
</feature>
<accession>A0ABX1CHD6</accession>
<keyword evidence="2" id="KW-1133">Transmembrane helix</keyword>
<proteinExistence type="predicted"/>
<feature type="transmembrane region" description="Helical" evidence="2">
    <location>
        <begin position="146"/>
        <end position="165"/>
    </location>
</feature>
<feature type="compositionally biased region" description="Pro residues" evidence="1">
    <location>
        <begin position="83"/>
        <end position="102"/>
    </location>
</feature>
<comment type="caution">
    <text evidence="4">The sequence shown here is derived from an EMBL/GenBank/DDBJ whole genome shotgun (WGS) entry which is preliminary data.</text>
</comment>
<dbReference type="RefSeq" id="WP_168132924.1">
    <property type="nucleotide sequence ID" value="NZ_JAAVJH010000001.1"/>
</dbReference>
<evidence type="ECO:0000313" key="5">
    <source>
        <dbReference type="Proteomes" id="UP000732399"/>
    </source>
</evidence>
<feature type="compositionally biased region" description="Low complexity" evidence="1">
    <location>
        <begin position="63"/>
        <end position="77"/>
    </location>
</feature>
<reference evidence="4 5" key="1">
    <citation type="submission" date="2020-03" db="EMBL/GenBank/DDBJ databases">
        <authorList>
            <person name="Wang L."/>
            <person name="He N."/>
            <person name="Li Y."/>
            <person name="Fang Y."/>
            <person name="Zhang F."/>
        </authorList>
    </citation>
    <scope>NUCLEOTIDE SEQUENCE [LARGE SCALE GENOMIC DNA]</scope>
    <source>
        <strain evidence="4 5">36D10-4-7</strain>
    </source>
</reference>
<evidence type="ECO:0008006" key="6">
    <source>
        <dbReference type="Google" id="ProtNLM"/>
    </source>
</evidence>
<keyword evidence="5" id="KW-1185">Reference proteome</keyword>
<keyword evidence="3" id="KW-0732">Signal</keyword>
<sequence length="384" mass="38785">MPSRLPLLLAAALATPAPTQDVPVATVSPTPSPTPAVALPPAASAVPPPIAITLPTPTPTPALTPTRAAPAPLAAATPRERPTPTPTPTPTPSATPESPPSPGAAAPAPTLTTPATVAALAPAPSTLAGGRPATALPIPPERGSPWMLPTVGGLLIALVLVALAARRRRRAADPDPHPVPVVTEQVEASRPAAPRAPVASSAPSPAAPSPAAPSPAAPPRAWIALELRPRRAGMNLLTATLDAEVIVRNEGEAAAEDVRVVLRLLSARADQEAELEAVATDAAARAIAAPFSLAPGEERAMAAIATLPRADINVMTVADRAMFVPVAALGARYVTDGEAGVTATAFALGVEREGADKLAPFFLDAPARMHDAVGVRPHVLSVRR</sequence>
<protein>
    <recommendedName>
        <fullName evidence="6">LPXTG cell wall anchor domain-containing protein</fullName>
    </recommendedName>
</protein>
<keyword evidence="2" id="KW-0812">Transmembrane</keyword>
<evidence type="ECO:0000256" key="3">
    <source>
        <dbReference type="SAM" id="SignalP"/>
    </source>
</evidence>
<gene>
    <name evidence="4" type="ORF">HBH26_02170</name>
</gene>
<name>A0ABX1CHD6_9SPHN</name>
<dbReference type="Proteomes" id="UP000732399">
    <property type="component" value="Unassembled WGS sequence"/>
</dbReference>
<evidence type="ECO:0000256" key="2">
    <source>
        <dbReference type="SAM" id="Phobius"/>
    </source>
</evidence>
<feature type="signal peptide" evidence="3">
    <location>
        <begin position="1"/>
        <end position="19"/>
    </location>
</feature>
<feature type="compositionally biased region" description="Low complexity" evidence="1">
    <location>
        <begin position="15"/>
        <end position="45"/>
    </location>
</feature>
<evidence type="ECO:0000313" key="4">
    <source>
        <dbReference type="EMBL" id="NJR77419.1"/>
    </source>
</evidence>
<feature type="chain" id="PRO_5045578755" description="LPXTG cell wall anchor domain-containing protein" evidence="3">
    <location>
        <begin position="20"/>
        <end position="384"/>
    </location>
</feature>
<feature type="compositionally biased region" description="Pro residues" evidence="1">
    <location>
        <begin position="205"/>
        <end position="217"/>
    </location>
</feature>
<dbReference type="EMBL" id="JAAVJH010000001">
    <property type="protein sequence ID" value="NJR77419.1"/>
    <property type="molecule type" value="Genomic_DNA"/>
</dbReference>
<evidence type="ECO:0000256" key="1">
    <source>
        <dbReference type="SAM" id="MobiDB-lite"/>
    </source>
</evidence>
<feature type="compositionally biased region" description="Pro residues" evidence="1">
    <location>
        <begin position="46"/>
        <end position="62"/>
    </location>
</feature>
<feature type="region of interest" description="Disordered" evidence="1">
    <location>
        <begin position="15"/>
        <end position="110"/>
    </location>
</feature>
<feature type="region of interest" description="Disordered" evidence="1">
    <location>
        <begin position="123"/>
        <end position="142"/>
    </location>
</feature>